<reference evidence="2" key="1">
    <citation type="submission" date="2020-11" db="EMBL/GenBank/DDBJ databases">
        <authorList>
            <person name="Whitehead M."/>
        </authorList>
    </citation>
    <scope>NUCLEOTIDE SEQUENCE</scope>
    <source>
        <strain evidence="2">EGII</strain>
    </source>
</reference>
<evidence type="ECO:0000313" key="3">
    <source>
        <dbReference type="Proteomes" id="UP000606786"/>
    </source>
</evidence>
<feature type="compositionally biased region" description="Polar residues" evidence="1">
    <location>
        <begin position="142"/>
        <end position="157"/>
    </location>
</feature>
<organism evidence="2 3">
    <name type="scientific">Ceratitis capitata</name>
    <name type="common">Mediterranean fruit fly</name>
    <name type="synonym">Tephritis capitata</name>
    <dbReference type="NCBI Taxonomy" id="7213"/>
    <lineage>
        <taxon>Eukaryota</taxon>
        <taxon>Metazoa</taxon>
        <taxon>Ecdysozoa</taxon>
        <taxon>Arthropoda</taxon>
        <taxon>Hexapoda</taxon>
        <taxon>Insecta</taxon>
        <taxon>Pterygota</taxon>
        <taxon>Neoptera</taxon>
        <taxon>Endopterygota</taxon>
        <taxon>Diptera</taxon>
        <taxon>Brachycera</taxon>
        <taxon>Muscomorpha</taxon>
        <taxon>Tephritoidea</taxon>
        <taxon>Tephritidae</taxon>
        <taxon>Ceratitis</taxon>
        <taxon>Ceratitis</taxon>
    </lineage>
</organism>
<name>A0A811TZH4_CERCA</name>
<comment type="caution">
    <text evidence="2">The sequence shown here is derived from an EMBL/GenBank/DDBJ whole genome shotgun (WGS) entry which is preliminary data.</text>
</comment>
<protein>
    <submittedName>
        <fullName evidence="2">(Mediterranean fruit fly) hypothetical protein</fullName>
    </submittedName>
</protein>
<evidence type="ECO:0000313" key="2">
    <source>
        <dbReference type="EMBL" id="CAD6992244.1"/>
    </source>
</evidence>
<proteinExistence type="predicted"/>
<dbReference type="Proteomes" id="UP000606786">
    <property type="component" value="Unassembled WGS sequence"/>
</dbReference>
<keyword evidence="3" id="KW-1185">Reference proteome</keyword>
<dbReference type="AlphaFoldDB" id="A0A811TZH4"/>
<feature type="region of interest" description="Disordered" evidence="1">
    <location>
        <begin position="107"/>
        <end position="157"/>
    </location>
</feature>
<accession>A0A811TZH4</accession>
<evidence type="ECO:0000256" key="1">
    <source>
        <dbReference type="SAM" id="MobiDB-lite"/>
    </source>
</evidence>
<sequence>MSHITAYSVINLLRLHPLRQRIYSSILPTELLNANNQPTLAAAVGNAAFSRTKPSQKLLYGDSGNTILDTKVMHGIYYNRDIEIIHTYILCTKKKAQKQQQVTVASRRGQDALATKQQACRHRKQSAEASATSKKTPALYVQPNTAAQEETAASDNI</sequence>
<gene>
    <name evidence="2" type="ORF">CCAP1982_LOCUS1114</name>
</gene>
<dbReference type="EMBL" id="CAJHJT010000001">
    <property type="protein sequence ID" value="CAD6992244.1"/>
    <property type="molecule type" value="Genomic_DNA"/>
</dbReference>